<accession>A0A5D2NJ62</accession>
<evidence type="ECO:0000313" key="2">
    <source>
        <dbReference type="Proteomes" id="UP000322667"/>
    </source>
</evidence>
<protein>
    <submittedName>
        <fullName evidence="1">Uncharacterized protein</fullName>
    </submittedName>
</protein>
<sequence length="43" mass="4970">MALWLTTIHAHNIKFYLVTVHCCHIEKIDGLESTLETLISFAR</sequence>
<reference evidence="1 2" key="1">
    <citation type="submission" date="2019-07" db="EMBL/GenBank/DDBJ databases">
        <title>WGS assembly of Gossypium tomentosum.</title>
        <authorList>
            <person name="Chen Z.J."/>
            <person name="Sreedasyam A."/>
            <person name="Ando A."/>
            <person name="Song Q."/>
            <person name="De L."/>
            <person name="Hulse-Kemp A."/>
            <person name="Ding M."/>
            <person name="Ye W."/>
            <person name="Kirkbride R."/>
            <person name="Jenkins J."/>
            <person name="Plott C."/>
            <person name="Lovell J."/>
            <person name="Lin Y.-M."/>
            <person name="Vaughn R."/>
            <person name="Liu B."/>
            <person name="Li W."/>
            <person name="Simpson S."/>
            <person name="Scheffler B."/>
            <person name="Saski C."/>
            <person name="Grover C."/>
            <person name="Hu G."/>
            <person name="Conover J."/>
            <person name="Carlson J."/>
            <person name="Shu S."/>
            <person name="Boston L."/>
            <person name="Williams M."/>
            <person name="Peterson D."/>
            <person name="Mcgee K."/>
            <person name="Jones D."/>
            <person name="Wendel J."/>
            <person name="Stelly D."/>
            <person name="Grimwood J."/>
            <person name="Schmutz J."/>
        </authorList>
    </citation>
    <scope>NUCLEOTIDE SEQUENCE [LARGE SCALE GENOMIC DNA]</scope>
    <source>
        <strain evidence="1">7179.01</strain>
    </source>
</reference>
<proteinExistence type="predicted"/>
<dbReference type="EMBL" id="CM017620">
    <property type="protein sequence ID" value="TYI03942.1"/>
    <property type="molecule type" value="Genomic_DNA"/>
</dbReference>
<organism evidence="1 2">
    <name type="scientific">Gossypium tomentosum</name>
    <name type="common">Hawaiian cotton</name>
    <name type="synonym">Gossypium sandvicense</name>
    <dbReference type="NCBI Taxonomy" id="34277"/>
    <lineage>
        <taxon>Eukaryota</taxon>
        <taxon>Viridiplantae</taxon>
        <taxon>Streptophyta</taxon>
        <taxon>Embryophyta</taxon>
        <taxon>Tracheophyta</taxon>
        <taxon>Spermatophyta</taxon>
        <taxon>Magnoliopsida</taxon>
        <taxon>eudicotyledons</taxon>
        <taxon>Gunneridae</taxon>
        <taxon>Pentapetalae</taxon>
        <taxon>rosids</taxon>
        <taxon>malvids</taxon>
        <taxon>Malvales</taxon>
        <taxon>Malvaceae</taxon>
        <taxon>Malvoideae</taxon>
        <taxon>Gossypium</taxon>
    </lineage>
</organism>
<dbReference type="Proteomes" id="UP000322667">
    <property type="component" value="Chromosome A11"/>
</dbReference>
<evidence type="ECO:0000313" key="1">
    <source>
        <dbReference type="EMBL" id="TYI03942.1"/>
    </source>
</evidence>
<keyword evidence="2" id="KW-1185">Reference proteome</keyword>
<dbReference type="AlphaFoldDB" id="A0A5D2NJ62"/>
<name>A0A5D2NJ62_GOSTO</name>
<gene>
    <name evidence="1" type="ORF">ES332_A11G378400v1</name>
</gene>